<keyword evidence="23" id="KW-1185">Reference proteome</keyword>
<evidence type="ECO:0000256" key="12">
    <source>
        <dbReference type="ARBA" id="ARBA00023157"/>
    </source>
</evidence>
<evidence type="ECO:0000259" key="21">
    <source>
        <dbReference type="PROSITE" id="PS50261"/>
    </source>
</evidence>
<dbReference type="InterPro" id="IPR001879">
    <property type="entry name" value="GPCR_2_extracellular_dom"/>
</dbReference>
<feature type="transmembrane region" description="Helical" evidence="17">
    <location>
        <begin position="968"/>
        <end position="989"/>
    </location>
</feature>
<feature type="compositionally biased region" description="Basic and acidic residues" evidence="16">
    <location>
        <begin position="1370"/>
        <end position="1380"/>
    </location>
</feature>
<evidence type="ECO:0000256" key="6">
    <source>
        <dbReference type="ARBA" id="ARBA00022692"/>
    </source>
</evidence>
<evidence type="ECO:0000256" key="9">
    <source>
        <dbReference type="ARBA" id="ARBA00022989"/>
    </source>
</evidence>
<protein>
    <submittedName>
        <fullName evidence="22">Adhesion G protein-coupled receptor B2</fullName>
    </submittedName>
</protein>
<keyword evidence="10" id="KW-0297">G-protein coupled receptor</keyword>
<feature type="transmembrane region" description="Helical" evidence="17">
    <location>
        <begin position="1037"/>
        <end position="1055"/>
    </location>
</feature>
<feature type="transmembrane region" description="Helical" evidence="17">
    <location>
        <begin position="1123"/>
        <end position="1141"/>
    </location>
</feature>
<evidence type="ECO:0000256" key="10">
    <source>
        <dbReference type="ARBA" id="ARBA00023040"/>
    </source>
</evidence>
<dbReference type="CDD" id="cd15988">
    <property type="entry name" value="7tmB2_BAI2"/>
    <property type="match status" value="1"/>
</dbReference>
<dbReference type="PANTHER" id="PTHR10239:SF32">
    <property type="entry name" value="ADHESION G PROTEIN-COUPLED RECEPTOR B2"/>
    <property type="match status" value="1"/>
</dbReference>
<keyword evidence="13" id="KW-0675">Receptor</keyword>
<feature type="compositionally biased region" description="Low complexity" evidence="16">
    <location>
        <begin position="767"/>
        <end position="778"/>
    </location>
</feature>
<feature type="signal peptide" evidence="18">
    <location>
        <begin position="1"/>
        <end position="32"/>
    </location>
</feature>
<dbReference type="SUPFAM" id="SSF81321">
    <property type="entry name" value="Family A G protein-coupled receptor-like"/>
    <property type="match status" value="1"/>
</dbReference>
<organism evidence="22 23">
    <name type="scientific">Suricata suricatta</name>
    <name type="common">Meerkat</name>
    <dbReference type="NCBI Taxonomy" id="37032"/>
    <lineage>
        <taxon>Eukaryota</taxon>
        <taxon>Metazoa</taxon>
        <taxon>Chordata</taxon>
        <taxon>Craniata</taxon>
        <taxon>Vertebrata</taxon>
        <taxon>Euteleostomi</taxon>
        <taxon>Mammalia</taxon>
        <taxon>Eutheria</taxon>
        <taxon>Laurasiatheria</taxon>
        <taxon>Carnivora</taxon>
        <taxon>Feliformia</taxon>
        <taxon>Herpestidae</taxon>
        <taxon>Suricata</taxon>
    </lineage>
</organism>
<dbReference type="SUPFAM" id="SSF82895">
    <property type="entry name" value="TSP-1 type 1 repeat"/>
    <property type="match status" value="4"/>
</dbReference>
<dbReference type="InterPro" id="IPR008077">
    <property type="entry name" value="GPCR_2_brain_angio_inhib"/>
</dbReference>
<dbReference type="InterPro" id="IPR000884">
    <property type="entry name" value="TSP1_rpt"/>
</dbReference>
<dbReference type="Pfam" id="PF00002">
    <property type="entry name" value="7tm_2"/>
    <property type="match status" value="1"/>
</dbReference>
<dbReference type="Gene3D" id="1.20.1070.10">
    <property type="entry name" value="Rhodopsin 7-helix transmembrane proteins"/>
    <property type="match status" value="1"/>
</dbReference>
<evidence type="ECO:0000313" key="22">
    <source>
        <dbReference type="Ensembl" id="ENSSSUP00005020409.1"/>
    </source>
</evidence>
<accession>A0A673U7Z8</accession>
<dbReference type="InterPro" id="IPR032471">
    <property type="entry name" value="AGRL2-4_GAIN_subdom_A"/>
</dbReference>
<dbReference type="PROSITE" id="PS50092">
    <property type="entry name" value="TSP1"/>
    <property type="match status" value="4"/>
</dbReference>
<feature type="region of interest" description="Disordered" evidence="16">
    <location>
        <begin position="1423"/>
        <end position="1454"/>
    </location>
</feature>
<dbReference type="PRINTS" id="PR01694">
    <property type="entry name" value="BAIPRECURSOR"/>
</dbReference>
<sequence>MENLSWVGKGHRMTPACPLLLSVILSLRLAVAFDPAPSACSALASGVLYGAFSLQDLFPTIASGCSWTLENPDPTKYSLYLRFNRQEQVCTHFAPRLLPLDHYLVNFTCLRPSPEEAVARAETEAGRPEEEEEAAGLELCGGSGPFTFLHFDKNFVQLCLSAEPSEAPRLLAPSALAFRFVEVLLINNNNSSQFTCGVLCRWSEECGRTAGRACGFAQPGCSCPGEGGAGSAATTPPGPPAAHTLSNALVPGGAAPPAEADLHSGSSNDLFTTEMRYGEEPEEEPKVKTQWPRSADEPGLYMAQTGDPAAEEWSPWSVCSLTCGQGLQVRTRSCVSSPYGTLCSGPLRETRPCNNSATCPVHGVWEEWGSWSLCSRSCGRGSRSRMRTCVPPQHGGKACEGPELQTKLCSMAACPVEGQWLEWGPWGPCSTSCANGTQQRSRKCSVAGPAWATCTGALTDTRECSNLECPATDGKWGPWNAWSLCSKTCDTGWQRRFRMCQATGAQGYPCEGTGEEVKPCSEKRCPAFHEMCRDEYVMLMTWKKAAAGEIIYNKCPPNASGSASRRCLLSAQGVAYWGLPSFARCISHEYRYLYLSLREHLAKGQRMLAGEGMSQVVRSLQELLARRTYYSGDLLFSVDILRNVTDTFKRATYVPSADDVQRFFQVVSFMVDAENKDKWDDAQQVSPGSVHLLRVVEDFIHLVGDALKAFQSSLIVTDNLVISIQREPVSAVSSDITFPMRGRRGMKDWVRHSEDRLFLPKEVLSLSSPGKPAASGASGSPGKGRGPGTVPPGPGHSHQRLLPADPEESSSYFVIGAVLYRTLGLILPPPRPPLAVTSRVMTVTVRPPTQPPAEPLITVELSYIINGTTDPHCASWDYSRADASAGDWDTESCQTLETQAAHTRCQCQRLSTFAVLAQPPKDLTLELAGSPSVPLVIGCAVSCMALLTLLAIYAAFWRFIKSERSIILLNFCLSILASNVLILVGQSRVLSKGVCTMTAAFLHFFFLSSFCWVLTEAWQSYLAVIGRMRTRLVRKRFLCLGWGLPALVVAVSVGFTRTKGYGTSSYCWLSLEGGLLYAFVGPAAVIVLVNMLIGIIVFNKLMARDGISDKSKKQRAGSERCPWASLLLPCSACGAVPSPLLSSASARNAMASLWSSCVVLPLLALTWMSAVLAMTDRRSVLFQALFAVFNSAQGFVITAVHCFLRREVQDVVKCQMGVCRADESEDSPDSCKNGQLQILSDFEKDVDLACQTVLFKEVNTCNPSTITGTLSRLSLDEDEEPKSCLVGPEGGLSFSPLPGNILVPMAASPGLGEPPPPQEANPVYMCGEGGLRQLDLTWLRPEPGSEGDYMVLPRRTLSLQPGSGGGGGEDPPRSRPEGTPRRAAKTVPHAATAAEGYPSFLSVDHSGLGLGPAYGSLQNPYGMTFQPPPPTPSARQVSEPGERSRTMPRTVPGSAMKLGSLERKKLRYSDLDFEKVMHTRKRHSELYHELNQKFHTFDRYRSQSAAKREKRWSVSSGGTAERSVTGEKPSPGEHPGLSQQRRHQSWSTFKSMTLGSLPPKPRERLALHRAAAWEPTEPPDGDFQTEV</sequence>
<feature type="region of interest" description="Disordered" evidence="16">
    <location>
        <begin position="1501"/>
        <end position="1587"/>
    </location>
</feature>
<gene>
    <name evidence="22" type="primary">ADGRB2</name>
</gene>
<dbReference type="Pfam" id="PF16489">
    <property type="entry name" value="GAIN"/>
    <property type="match status" value="1"/>
</dbReference>
<evidence type="ECO:0000313" key="23">
    <source>
        <dbReference type="Proteomes" id="UP000472268"/>
    </source>
</evidence>
<dbReference type="InterPro" id="IPR017981">
    <property type="entry name" value="GPCR_2-like_7TM"/>
</dbReference>
<dbReference type="GO" id="GO:0005576">
    <property type="term" value="C:extracellular region"/>
    <property type="evidence" value="ECO:0007669"/>
    <property type="project" value="UniProtKB-SubCell"/>
</dbReference>
<dbReference type="Gene3D" id="2.20.100.10">
    <property type="entry name" value="Thrombospondin type-1 (TSP1) repeat"/>
    <property type="match status" value="4"/>
</dbReference>
<dbReference type="GO" id="GO:0016525">
    <property type="term" value="P:negative regulation of angiogenesis"/>
    <property type="evidence" value="ECO:0007669"/>
    <property type="project" value="InterPro"/>
</dbReference>
<keyword evidence="4" id="KW-0964">Secreted</keyword>
<feature type="domain" description="G-protein coupled receptors family 2 profile 1" evidence="20">
    <location>
        <begin position="519"/>
        <end position="589"/>
    </location>
</feature>
<keyword evidence="6 17" id="KW-0812">Transmembrane</keyword>
<feature type="transmembrane region" description="Helical" evidence="17">
    <location>
        <begin position="1001"/>
        <end position="1025"/>
    </location>
</feature>
<reference evidence="22" key="3">
    <citation type="submission" date="2025-09" db="UniProtKB">
        <authorList>
            <consortium name="Ensembl"/>
        </authorList>
    </citation>
    <scope>IDENTIFICATION</scope>
</reference>
<dbReference type="InterPro" id="IPR057244">
    <property type="entry name" value="GAIN_B"/>
</dbReference>
<feature type="region of interest" description="Disordered" evidence="16">
    <location>
        <begin position="767"/>
        <end position="803"/>
    </location>
</feature>
<evidence type="ECO:0000259" key="19">
    <source>
        <dbReference type="PROSITE" id="PS50221"/>
    </source>
</evidence>
<feature type="compositionally biased region" description="Acidic residues" evidence="16">
    <location>
        <begin position="1577"/>
        <end position="1587"/>
    </location>
</feature>
<keyword evidence="14" id="KW-0325">Glycoprotein</keyword>
<feature type="transmembrane region" description="Helical" evidence="17">
    <location>
        <begin position="1153"/>
        <end position="1173"/>
    </location>
</feature>
<dbReference type="PROSITE" id="PS50221">
    <property type="entry name" value="GAIN_B"/>
    <property type="match status" value="1"/>
</dbReference>
<evidence type="ECO:0000256" key="11">
    <source>
        <dbReference type="ARBA" id="ARBA00023136"/>
    </source>
</evidence>
<dbReference type="InterPro" id="IPR043838">
    <property type="entry name" value="AGRB_N"/>
</dbReference>
<reference evidence="22" key="2">
    <citation type="submission" date="2025-08" db="UniProtKB">
        <authorList>
            <consortium name="Ensembl"/>
        </authorList>
    </citation>
    <scope>IDENTIFICATION</scope>
</reference>
<evidence type="ECO:0000256" key="13">
    <source>
        <dbReference type="ARBA" id="ARBA00023170"/>
    </source>
</evidence>
<feature type="compositionally biased region" description="Polar residues" evidence="16">
    <location>
        <begin position="1545"/>
        <end position="1554"/>
    </location>
</feature>
<dbReference type="InterPro" id="IPR000203">
    <property type="entry name" value="GPS"/>
</dbReference>
<feature type="region of interest" description="Disordered" evidence="16">
    <location>
        <begin position="1356"/>
        <end position="1391"/>
    </location>
</feature>
<dbReference type="Gene3D" id="1.25.40.610">
    <property type="match status" value="1"/>
</dbReference>
<dbReference type="InterPro" id="IPR046338">
    <property type="entry name" value="GAIN_dom_sf"/>
</dbReference>
<dbReference type="InterPro" id="IPR036383">
    <property type="entry name" value="TSP1_rpt_sf"/>
</dbReference>
<dbReference type="Gene3D" id="4.10.1240.10">
    <property type="entry name" value="GPCR, family 2, extracellular hormone receptor domain"/>
    <property type="match status" value="1"/>
</dbReference>
<evidence type="ECO:0000256" key="8">
    <source>
        <dbReference type="ARBA" id="ARBA00022737"/>
    </source>
</evidence>
<dbReference type="GO" id="GO:0007166">
    <property type="term" value="P:cell surface receptor signaling pathway"/>
    <property type="evidence" value="ECO:0007669"/>
    <property type="project" value="InterPro"/>
</dbReference>
<dbReference type="InterPro" id="IPR051867">
    <property type="entry name" value="Angio_Inhib/Adhesion_GPCR"/>
</dbReference>
<dbReference type="PROSITE" id="PS50261">
    <property type="entry name" value="G_PROTEIN_RECEP_F2_4"/>
    <property type="match status" value="1"/>
</dbReference>
<proteinExistence type="predicted"/>
<dbReference type="Gene3D" id="2.60.220.50">
    <property type="match status" value="1"/>
</dbReference>
<dbReference type="Ensembl" id="ENSSSUT00005023345.1">
    <property type="protein sequence ID" value="ENSSSUP00005020409.1"/>
    <property type="gene ID" value="ENSSSUG00005010143.1"/>
</dbReference>
<dbReference type="SMART" id="SM00008">
    <property type="entry name" value="HormR"/>
    <property type="match status" value="1"/>
</dbReference>
<dbReference type="PANTHER" id="PTHR10239">
    <property type="entry name" value="ISTHMIN-2"/>
    <property type="match status" value="1"/>
</dbReference>
<feature type="chain" id="PRO_5047239609" evidence="18">
    <location>
        <begin position="33"/>
        <end position="1587"/>
    </location>
</feature>
<keyword evidence="9 17" id="KW-1133">Transmembrane helix</keyword>
<dbReference type="PRINTS" id="PR00249">
    <property type="entry name" value="GPCRSECRETIN"/>
</dbReference>
<dbReference type="InterPro" id="IPR000832">
    <property type="entry name" value="GPCR_2_secretin-like"/>
</dbReference>
<feature type="transmembrane region" description="Helical" evidence="17">
    <location>
        <begin position="1075"/>
        <end position="1102"/>
    </location>
</feature>
<keyword evidence="5" id="KW-0597">Phosphoprotein</keyword>
<feature type="domain" description="GAIN-B" evidence="19">
    <location>
        <begin position="755"/>
        <end position="923"/>
    </location>
</feature>
<comment type="subcellular location">
    <subcellularLocation>
        <location evidence="2">Cell membrane</location>
        <topology evidence="2">Multi-pass membrane protein</topology>
    </subcellularLocation>
    <subcellularLocation>
        <location evidence="1">Secreted</location>
    </subcellularLocation>
</comment>
<keyword evidence="7 18" id="KW-0732">Signal</keyword>
<evidence type="ECO:0000259" key="20">
    <source>
        <dbReference type="PROSITE" id="PS50227"/>
    </source>
</evidence>
<evidence type="ECO:0000256" key="2">
    <source>
        <dbReference type="ARBA" id="ARBA00004651"/>
    </source>
</evidence>
<dbReference type="Pfam" id="PF00090">
    <property type="entry name" value="TSP_1"/>
    <property type="match status" value="4"/>
</dbReference>
<feature type="region of interest" description="Disordered" evidence="16">
    <location>
        <begin position="226"/>
        <end position="245"/>
    </location>
</feature>
<feature type="transmembrane region" description="Helical" evidence="17">
    <location>
        <begin position="935"/>
        <end position="956"/>
    </location>
</feature>
<dbReference type="Pfam" id="PF01825">
    <property type="entry name" value="GPS"/>
    <property type="match status" value="1"/>
</dbReference>
<evidence type="ECO:0000256" key="16">
    <source>
        <dbReference type="SAM" id="MobiDB-lite"/>
    </source>
</evidence>
<feature type="transmembrane region" description="Helical" evidence="17">
    <location>
        <begin position="1180"/>
        <end position="1200"/>
    </location>
</feature>
<dbReference type="GO" id="GO:0005886">
    <property type="term" value="C:plasma membrane"/>
    <property type="evidence" value="ECO:0007669"/>
    <property type="project" value="UniProtKB-SubCell"/>
</dbReference>
<feature type="domain" description="G-protein coupled receptors family 2 profile 2" evidence="21">
    <location>
        <begin position="931"/>
        <end position="1205"/>
    </location>
</feature>
<keyword evidence="3" id="KW-1003">Cell membrane</keyword>
<dbReference type="OMA" id="TDTCPVP"/>
<dbReference type="SMART" id="SM00209">
    <property type="entry name" value="TSP1"/>
    <property type="match status" value="4"/>
</dbReference>
<dbReference type="Proteomes" id="UP000472268">
    <property type="component" value="Chromosome 8"/>
</dbReference>
<evidence type="ECO:0000256" key="1">
    <source>
        <dbReference type="ARBA" id="ARBA00004613"/>
    </source>
</evidence>
<keyword evidence="12" id="KW-1015">Disulfide bond</keyword>
<evidence type="ECO:0000256" key="5">
    <source>
        <dbReference type="ARBA" id="ARBA00022553"/>
    </source>
</evidence>
<dbReference type="SMART" id="SM00303">
    <property type="entry name" value="GPS"/>
    <property type="match status" value="1"/>
</dbReference>
<dbReference type="PROSITE" id="PS50227">
    <property type="entry name" value="G_PROTEIN_RECEP_F2_3"/>
    <property type="match status" value="1"/>
</dbReference>
<dbReference type="InterPro" id="IPR036445">
    <property type="entry name" value="GPCR_2_extracell_dom_sf"/>
</dbReference>
<evidence type="ECO:0000256" key="3">
    <source>
        <dbReference type="ARBA" id="ARBA00022475"/>
    </source>
</evidence>
<evidence type="ECO:0000256" key="4">
    <source>
        <dbReference type="ARBA" id="ARBA00022525"/>
    </source>
</evidence>
<evidence type="ECO:0000256" key="14">
    <source>
        <dbReference type="ARBA" id="ARBA00023180"/>
    </source>
</evidence>
<keyword evidence="8" id="KW-0677">Repeat</keyword>
<reference evidence="22 23" key="1">
    <citation type="submission" date="2019-05" db="EMBL/GenBank/DDBJ databases">
        <title>A Chromosome-scale Meerkat (S. suricatta) Genome Assembly.</title>
        <authorList>
            <person name="Dudchenko O."/>
            <person name="Lieberman Aiden E."/>
            <person name="Tung J."/>
            <person name="Barreiro L.B."/>
            <person name="Clutton-Brock T.H."/>
        </authorList>
    </citation>
    <scope>NUCLEOTIDE SEQUENCE [LARGE SCALE GENOMIC DNA]</scope>
</reference>
<evidence type="ECO:0000256" key="18">
    <source>
        <dbReference type="SAM" id="SignalP"/>
    </source>
</evidence>
<dbReference type="GO" id="GO:0004930">
    <property type="term" value="F:G protein-coupled receptor activity"/>
    <property type="evidence" value="ECO:0007669"/>
    <property type="project" value="UniProtKB-KW"/>
</dbReference>
<evidence type="ECO:0000256" key="7">
    <source>
        <dbReference type="ARBA" id="ARBA00022729"/>
    </source>
</evidence>
<evidence type="ECO:0000256" key="17">
    <source>
        <dbReference type="SAM" id="Phobius"/>
    </source>
</evidence>
<dbReference type="Pfam" id="PF19188">
    <property type="entry name" value="AGRB_N"/>
    <property type="match status" value="1"/>
</dbReference>
<name>A0A673U7Z8_SURSU</name>
<evidence type="ECO:0000256" key="15">
    <source>
        <dbReference type="ARBA" id="ARBA00023224"/>
    </source>
</evidence>
<keyword evidence="15" id="KW-0807">Transducer</keyword>
<keyword evidence="11 17" id="KW-0472">Membrane</keyword>